<evidence type="ECO:0000313" key="3">
    <source>
        <dbReference type="Proteomes" id="UP000002669"/>
    </source>
</evidence>
<dbReference type="Proteomes" id="UP000002669">
    <property type="component" value="Unassembled WGS sequence"/>
</dbReference>
<dbReference type="VEuPathDB" id="FungiDB:MGYG_01826"/>
<evidence type="ECO:0000313" key="2">
    <source>
        <dbReference type="EMBL" id="EFQ98810.1"/>
    </source>
</evidence>
<feature type="region of interest" description="Disordered" evidence="1">
    <location>
        <begin position="1"/>
        <end position="78"/>
    </location>
</feature>
<dbReference type="EMBL" id="DS989822">
    <property type="protein sequence ID" value="EFQ98810.1"/>
    <property type="molecule type" value="Genomic_DNA"/>
</dbReference>
<evidence type="ECO:0000256" key="1">
    <source>
        <dbReference type="SAM" id="MobiDB-lite"/>
    </source>
</evidence>
<proteinExistence type="predicted"/>
<protein>
    <submittedName>
        <fullName evidence="2">Uncharacterized protein</fullName>
    </submittedName>
</protein>
<gene>
    <name evidence="2" type="ORF">MGYG_01826</name>
</gene>
<dbReference type="RefSeq" id="XP_003177762.1">
    <property type="nucleotide sequence ID" value="XM_003177714.1"/>
</dbReference>
<feature type="compositionally biased region" description="Basic and acidic residues" evidence="1">
    <location>
        <begin position="51"/>
        <end position="66"/>
    </location>
</feature>
<reference evidence="3" key="1">
    <citation type="journal article" date="2012" name="MBio">
        <title>Comparative genome analysis of Trichophyton rubrum and related dermatophytes reveals candidate genes involved in infection.</title>
        <authorList>
            <person name="Martinez D.A."/>
            <person name="Oliver B.G."/>
            <person name="Graeser Y."/>
            <person name="Goldberg J.M."/>
            <person name="Li W."/>
            <person name="Martinez-Rossi N.M."/>
            <person name="Monod M."/>
            <person name="Shelest E."/>
            <person name="Barton R.C."/>
            <person name="Birch E."/>
            <person name="Brakhage A.A."/>
            <person name="Chen Z."/>
            <person name="Gurr S.J."/>
            <person name="Heiman D."/>
            <person name="Heitman J."/>
            <person name="Kosti I."/>
            <person name="Rossi A."/>
            <person name="Saif S."/>
            <person name="Samalova M."/>
            <person name="Saunders C.W."/>
            <person name="Shea T."/>
            <person name="Summerbell R.C."/>
            <person name="Xu J."/>
            <person name="Young S."/>
            <person name="Zeng Q."/>
            <person name="Birren B.W."/>
            <person name="Cuomo C.A."/>
            <person name="White T.C."/>
        </authorList>
    </citation>
    <scope>NUCLEOTIDE SEQUENCE [LARGE SCALE GENOMIC DNA]</scope>
    <source>
        <strain evidence="3">ATCC MYA-4604 / CBS 118893</strain>
    </source>
</reference>
<organism evidence="3">
    <name type="scientific">Arthroderma gypseum (strain ATCC MYA-4604 / CBS 118893)</name>
    <name type="common">Microsporum gypseum</name>
    <dbReference type="NCBI Taxonomy" id="535722"/>
    <lineage>
        <taxon>Eukaryota</taxon>
        <taxon>Fungi</taxon>
        <taxon>Dikarya</taxon>
        <taxon>Ascomycota</taxon>
        <taxon>Pezizomycotina</taxon>
        <taxon>Eurotiomycetes</taxon>
        <taxon>Eurotiomycetidae</taxon>
        <taxon>Onygenales</taxon>
        <taxon>Arthrodermataceae</taxon>
        <taxon>Nannizzia</taxon>
    </lineage>
</organism>
<sequence>MAATIARERLRAFGGGGGSEAGDPQIPLAWLPKSNPDADESSIKGRPSIPGRDRPLLLQGKKENRKLLKTAGDDAGLQ</sequence>
<dbReference type="HOGENOM" id="CLU_2621554_0_0_1"/>
<dbReference type="AlphaFoldDB" id="E5R3W4"/>
<dbReference type="InParanoid" id="E5R3W4"/>
<dbReference type="GeneID" id="10033097"/>
<keyword evidence="3" id="KW-1185">Reference proteome</keyword>
<feature type="compositionally biased region" description="Basic and acidic residues" evidence="1">
    <location>
        <begin position="1"/>
        <end position="11"/>
    </location>
</feature>
<accession>E5R3W4</accession>
<name>E5R3W4_ARTGP</name>